<reference evidence="1 2" key="1">
    <citation type="submission" date="2017-05" db="EMBL/GenBank/DDBJ databases">
        <title>The complete genome sequence of Deinococcus ficus isolated from the rhizosphere of the Ficus religiosa L. in Taiwan.</title>
        <authorList>
            <person name="Wu K.-M."/>
            <person name="Liao T.-L."/>
            <person name="Liu Y.-M."/>
            <person name="Young C.-C."/>
            <person name="Tsai S.-F."/>
        </authorList>
    </citation>
    <scope>NUCLEOTIDE SEQUENCE [LARGE SCALE GENOMIC DNA]</scope>
    <source>
        <strain evidence="1 2">CC-FR2-10</strain>
        <plasmid evidence="2">pdfi2</plasmid>
    </source>
</reference>
<evidence type="ECO:0000313" key="2">
    <source>
        <dbReference type="Proteomes" id="UP000259030"/>
    </source>
</evidence>
<dbReference type="Proteomes" id="UP000259030">
    <property type="component" value="Plasmid pDFI2"/>
</dbReference>
<dbReference type="EMBL" id="CP021083">
    <property type="protein sequence ID" value="ASN82991.1"/>
    <property type="molecule type" value="Genomic_DNA"/>
</dbReference>
<dbReference type="Pfam" id="PF07849">
    <property type="entry name" value="DUF1641"/>
    <property type="match status" value="1"/>
</dbReference>
<geneLocation type="plasmid" evidence="2">
    <name>pdfi2</name>
</geneLocation>
<gene>
    <name evidence="1" type="ORF">DFI_17560</name>
</gene>
<dbReference type="KEGG" id="dfc:DFI_17560"/>
<organism evidence="1 2">
    <name type="scientific">Deinococcus ficus</name>
    <dbReference type="NCBI Taxonomy" id="317577"/>
    <lineage>
        <taxon>Bacteria</taxon>
        <taxon>Thermotogati</taxon>
        <taxon>Deinococcota</taxon>
        <taxon>Deinococci</taxon>
        <taxon>Deinococcales</taxon>
        <taxon>Deinococcaceae</taxon>
        <taxon>Deinococcus</taxon>
    </lineage>
</organism>
<evidence type="ECO:0008006" key="3">
    <source>
        <dbReference type="Google" id="ProtNLM"/>
    </source>
</evidence>
<accession>A0A221T2A9</accession>
<keyword evidence="2" id="KW-1185">Reference proteome</keyword>
<protein>
    <recommendedName>
        <fullName evidence="3">DUF1641 domain-containing protein</fullName>
    </recommendedName>
</protein>
<proteinExistence type="predicted"/>
<dbReference type="PANTHER" id="PTHR38433">
    <property type="match status" value="1"/>
</dbReference>
<dbReference type="RefSeq" id="WP_051307508.1">
    <property type="nucleotide sequence ID" value="NZ_CP021083.1"/>
</dbReference>
<keyword evidence="1" id="KW-0614">Plasmid</keyword>
<name>A0A221T2A9_9DEIO</name>
<dbReference type="AlphaFoldDB" id="A0A221T2A9"/>
<dbReference type="InterPro" id="IPR012440">
    <property type="entry name" value="DUF1641"/>
</dbReference>
<evidence type="ECO:0000313" key="1">
    <source>
        <dbReference type="EMBL" id="ASN82991.1"/>
    </source>
</evidence>
<dbReference type="PANTHER" id="PTHR38433:SF1">
    <property type="entry name" value="DUF1641 DOMAIN-CONTAINING PROTEIN"/>
    <property type="match status" value="1"/>
</dbReference>
<sequence>MAESLKYTPRPSTSEEIAAAAQRDHADALQAGMELLTVLHRHGLLEAASKVVRGGQGLSGEALALLERGTSTLLIRNLLETARMLSDLDPENTATLGRALTNGLNEGAARVAREERVGLSELLGLLKDPDVQVALSAMVGILKGFGHTLRLADERQHAPAATRRTTGEDGR</sequence>